<dbReference type="GO" id="GO:0005634">
    <property type="term" value="C:nucleus"/>
    <property type="evidence" value="ECO:0007669"/>
    <property type="project" value="UniProtKB-SubCell"/>
</dbReference>
<protein>
    <recommendedName>
        <fullName evidence="2">protein-serine/threonine phosphatase</fullName>
        <ecNumber evidence="2">3.1.3.16</ecNumber>
    </recommendedName>
</protein>
<feature type="compositionally biased region" description="Acidic residues" evidence="7">
    <location>
        <begin position="681"/>
        <end position="694"/>
    </location>
</feature>
<comment type="catalytic activity">
    <reaction evidence="6">
        <text>O-phospho-L-threonyl-[protein] + H2O = L-threonyl-[protein] + phosphate</text>
        <dbReference type="Rhea" id="RHEA:47004"/>
        <dbReference type="Rhea" id="RHEA-COMP:11060"/>
        <dbReference type="Rhea" id="RHEA-COMP:11605"/>
        <dbReference type="ChEBI" id="CHEBI:15377"/>
        <dbReference type="ChEBI" id="CHEBI:30013"/>
        <dbReference type="ChEBI" id="CHEBI:43474"/>
        <dbReference type="ChEBI" id="CHEBI:61977"/>
        <dbReference type="EC" id="3.1.3.16"/>
    </reaction>
</comment>
<dbReference type="Pfam" id="PF00533">
    <property type="entry name" value="BRCT"/>
    <property type="match status" value="1"/>
</dbReference>
<dbReference type="InterPro" id="IPR004274">
    <property type="entry name" value="FCP1_dom"/>
</dbReference>
<dbReference type="CDD" id="cd07521">
    <property type="entry name" value="HAD_FCP1-like"/>
    <property type="match status" value="1"/>
</dbReference>
<evidence type="ECO:0000256" key="1">
    <source>
        <dbReference type="ARBA" id="ARBA00004123"/>
    </source>
</evidence>
<dbReference type="PROSITE" id="PS50172">
    <property type="entry name" value="BRCT"/>
    <property type="match status" value="1"/>
</dbReference>
<dbReference type="SMART" id="SM00577">
    <property type="entry name" value="CPDc"/>
    <property type="match status" value="1"/>
</dbReference>
<dbReference type="EC" id="3.1.3.16" evidence="2"/>
<dbReference type="InterPro" id="IPR011053">
    <property type="entry name" value="Single_hybrid_motif"/>
</dbReference>
<dbReference type="InterPro" id="IPR036412">
    <property type="entry name" value="HAD-like_sf"/>
</dbReference>
<proteinExistence type="predicted"/>
<keyword evidence="11" id="KW-1185">Reference proteome</keyword>
<dbReference type="InterPro" id="IPR039189">
    <property type="entry name" value="Fcp1"/>
</dbReference>
<dbReference type="EMBL" id="JANEYF010005094">
    <property type="protein sequence ID" value="KAJ8929197.1"/>
    <property type="molecule type" value="Genomic_DNA"/>
</dbReference>
<dbReference type="InterPro" id="IPR015388">
    <property type="entry name" value="FCP1_C"/>
</dbReference>
<dbReference type="GO" id="GO:0008420">
    <property type="term" value="F:RNA polymerase II CTD heptapeptide repeat phosphatase activity"/>
    <property type="evidence" value="ECO:0007669"/>
    <property type="project" value="InterPro"/>
</dbReference>
<evidence type="ECO:0000313" key="10">
    <source>
        <dbReference type="EMBL" id="KAJ8929197.1"/>
    </source>
</evidence>
<accession>A0AAV8WSH0</accession>
<comment type="caution">
    <text evidence="10">The sequence shown here is derived from an EMBL/GenBank/DDBJ whole genome shotgun (WGS) entry which is preliminary data.</text>
</comment>
<evidence type="ECO:0000256" key="3">
    <source>
        <dbReference type="ARBA" id="ARBA00022801"/>
    </source>
</evidence>
<dbReference type="SUPFAM" id="SSF51230">
    <property type="entry name" value="Single hybrid motif"/>
    <property type="match status" value="1"/>
</dbReference>
<organism evidence="10 11">
    <name type="scientific">Rhamnusium bicolor</name>
    <dbReference type="NCBI Taxonomy" id="1586634"/>
    <lineage>
        <taxon>Eukaryota</taxon>
        <taxon>Metazoa</taxon>
        <taxon>Ecdysozoa</taxon>
        <taxon>Arthropoda</taxon>
        <taxon>Hexapoda</taxon>
        <taxon>Insecta</taxon>
        <taxon>Pterygota</taxon>
        <taxon>Neoptera</taxon>
        <taxon>Endopterygota</taxon>
        <taxon>Coleoptera</taxon>
        <taxon>Polyphaga</taxon>
        <taxon>Cucujiformia</taxon>
        <taxon>Chrysomeloidea</taxon>
        <taxon>Cerambycidae</taxon>
        <taxon>Lepturinae</taxon>
        <taxon>Rhagiini</taxon>
        <taxon>Rhamnusium</taxon>
    </lineage>
</organism>
<dbReference type="Gene3D" id="2.40.50.100">
    <property type="match status" value="1"/>
</dbReference>
<feature type="region of interest" description="Disordered" evidence="7">
    <location>
        <begin position="320"/>
        <end position="402"/>
    </location>
</feature>
<dbReference type="Gene3D" id="3.40.50.10190">
    <property type="entry name" value="BRCT domain"/>
    <property type="match status" value="1"/>
</dbReference>
<dbReference type="SUPFAM" id="SSF56784">
    <property type="entry name" value="HAD-like"/>
    <property type="match status" value="1"/>
</dbReference>
<dbReference type="CDD" id="cd17729">
    <property type="entry name" value="BRCT_CTDP1"/>
    <property type="match status" value="1"/>
</dbReference>
<feature type="compositionally biased region" description="Basic and acidic residues" evidence="7">
    <location>
        <begin position="347"/>
        <end position="374"/>
    </location>
</feature>
<dbReference type="PROSITE" id="PS50969">
    <property type="entry name" value="FCP1"/>
    <property type="match status" value="1"/>
</dbReference>
<keyword evidence="4" id="KW-0539">Nucleus</keyword>
<evidence type="ECO:0000256" key="5">
    <source>
        <dbReference type="ARBA" id="ARBA00047761"/>
    </source>
</evidence>
<evidence type="ECO:0000259" key="9">
    <source>
        <dbReference type="PROSITE" id="PS50969"/>
    </source>
</evidence>
<evidence type="ECO:0000256" key="4">
    <source>
        <dbReference type="ARBA" id="ARBA00023242"/>
    </source>
</evidence>
<dbReference type="PANTHER" id="PTHR23081">
    <property type="entry name" value="RNA POLYMERASE II CTD PHOSPHATASE"/>
    <property type="match status" value="1"/>
</dbReference>
<evidence type="ECO:0000259" key="8">
    <source>
        <dbReference type="PROSITE" id="PS50172"/>
    </source>
</evidence>
<evidence type="ECO:0000313" key="11">
    <source>
        <dbReference type="Proteomes" id="UP001162156"/>
    </source>
</evidence>
<gene>
    <name evidence="10" type="ORF">NQ314_018146</name>
</gene>
<dbReference type="Proteomes" id="UP001162156">
    <property type="component" value="Unassembled WGS sequence"/>
</dbReference>
<dbReference type="AlphaFoldDB" id="A0AAV8WSH0"/>
<feature type="compositionally biased region" description="Low complexity" evidence="7">
    <location>
        <begin position="379"/>
        <end position="393"/>
    </location>
</feature>
<dbReference type="SUPFAM" id="SSF52113">
    <property type="entry name" value="BRCT domain"/>
    <property type="match status" value="1"/>
</dbReference>
<comment type="catalytic activity">
    <reaction evidence="5">
        <text>O-phospho-L-seryl-[protein] + H2O = L-seryl-[protein] + phosphate</text>
        <dbReference type="Rhea" id="RHEA:20629"/>
        <dbReference type="Rhea" id="RHEA-COMP:9863"/>
        <dbReference type="Rhea" id="RHEA-COMP:11604"/>
        <dbReference type="ChEBI" id="CHEBI:15377"/>
        <dbReference type="ChEBI" id="CHEBI:29999"/>
        <dbReference type="ChEBI" id="CHEBI:43474"/>
        <dbReference type="ChEBI" id="CHEBI:83421"/>
        <dbReference type="EC" id="3.1.3.16"/>
    </reaction>
</comment>
<dbReference type="InterPro" id="IPR036420">
    <property type="entry name" value="BRCT_dom_sf"/>
</dbReference>
<evidence type="ECO:0000256" key="2">
    <source>
        <dbReference type="ARBA" id="ARBA00013081"/>
    </source>
</evidence>
<dbReference type="Gene3D" id="3.40.50.1000">
    <property type="entry name" value="HAD superfamily/HAD-like"/>
    <property type="match status" value="1"/>
</dbReference>
<sequence length="725" mass="82384">MAEKTVCISQQQSKPIKILKWKVREGVTVSIGRLLLLYDFVGAKKEEQRKLKSTQAGTVNKIIALEGDTVKRGEILLELKACCHPTIMNDMCAECGADLRKDDIISTASVPMIHAIPDLKVSEELAQKLGQADCERLIKDRKLVLLVDLDQTLIHTTNDNIPPNIKDVYHFQLYGPSSPWYHTRLRPGTHRFLNDIHNYYELHICTFGARNYAHTIAMFLDPDQKIFSNRILSRDECFDPTNKHEHDNKAGVDLTKIKNKVVLSTDHMKDKELQITNGSVEKHAEEKILHNCNGKNDCEELLKINGNQCKTNEVSINTSGREENITNDEVMTDRKEEDENDGSLNECGEKSNDLEESDVKDMESRNLKVNKEDSTVVQTESETNEGTKNNTNNASVETEENLQQTHKIVEVEKSSNEDNLIEIEDPDDYLVYLEEVLKMIHREFYEQHDKMKSGGIPDLKKVIPLVRSNILKGCKLVFSGLVPTHIKLEQSKAYQVAKSLGAVVTQDIEDDTTHLVAVRPGTAKKDGSMWMRIYFHLRVGVQKNRHPPPHCSSPDHVISYPEHSTPALRKRTPSGRFMDTINPLMSFSSADIADMDKEVEDILDDESDSTDEESKRKREIAKEIKIVNDSSSSSSSEDSLTGEYPKGYKRRREEDKNYLLDEYNSTEDESPSIKFRRGESIEDILDMDQEDTQDSEGSLEPPDEVDDGEWNMMGAALEREFLSNN</sequence>
<dbReference type="PANTHER" id="PTHR23081:SF36">
    <property type="entry name" value="RNA POLYMERASE II SUBUNIT A C-TERMINAL DOMAIN PHOSPHATASE"/>
    <property type="match status" value="1"/>
</dbReference>
<feature type="domain" description="FCP1 homology" evidence="9">
    <location>
        <begin position="138"/>
        <end position="308"/>
    </location>
</feature>
<dbReference type="InterPro" id="IPR001357">
    <property type="entry name" value="BRCT_dom"/>
</dbReference>
<name>A0AAV8WSH0_9CUCU</name>
<evidence type="ECO:0000256" key="7">
    <source>
        <dbReference type="SAM" id="MobiDB-lite"/>
    </source>
</evidence>
<feature type="region of interest" description="Disordered" evidence="7">
    <location>
        <begin position="627"/>
        <end position="709"/>
    </location>
</feature>
<dbReference type="Pfam" id="PF03031">
    <property type="entry name" value="NIF"/>
    <property type="match status" value="1"/>
</dbReference>
<keyword evidence="3" id="KW-0378">Hydrolase</keyword>
<reference evidence="10" key="1">
    <citation type="journal article" date="2023" name="Insect Mol. Biol.">
        <title>Genome sequencing provides insights into the evolution of gene families encoding plant cell wall-degrading enzymes in longhorned beetles.</title>
        <authorList>
            <person name="Shin N.R."/>
            <person name="Okamura Y."/>
            <person name="Kirsch R."/>
            <person name="Pauchet Y."/>
        </authorList>
    </citation>
    <scope>NUCLEOTIDE SEQUENCE</scope>
    <source>
        <strain evidence="10">RBIC_L_NR</strain>
    </source>
</reference>
<feature type="domain" description="BRCT" evidence="8">
    <location>
        <begin position="466"/>
        <end position="517"/>
    </location>
</feature>
<dbReference type="InterPro" id="IPR023214">
    <property type="entry name" value="HAD_sf"/>
</dbReference>
<feature type="region of interest" description="Disordered" evidence="7">
    <location>
        <begin position="545"/>
        <end position="575"/>
    </location>
</feature>
<comment type="subcellular location">
    <subcellularLocation>
        <location evidence="1">Nucleus</location>
    </subcellularLocation>
</comment>
<evidence type="ECO:0000256" key="6">
    <source>
        <dbReference type="ARBA" id="ARBA00048336"/>
    </source>
</evidence>
<dbReference type="Pfam" id="PF09309">
    <property type="entry name" value="FCP1_C"/>
    <property type="match status" value="1"/>
</dbReference>